<accession>A0A3B9L0X3</accession>
<keyword evidence="1" id="KW-0175">Coiled coil</keyword>
<protein>
    <submittedName>
        <fullName evidence="2">Uncharacterized protein</fullName>
    </submittedName>
</protein>
<sequence length="338" mass="38693">MQHYYFSRHAKINWLTLDRFSNYSSEDLLNGAFSIHWESEGDHILEFRDQLEELSDEILEQRFSERIEFRVKDRKQHREEVDAGLFFNAPAAFADYGRWARNLTWTIEQCIALSMGRSPDVLSLDALRSAGSEALHSDFGREYIGRLEIAWNWISIGQLAETATPTEYLVWLNQLHLDFPPGLIQALEAFGNEIIDWKAQSESLTSQVEQLREEMSTLFQENQNWAVAYENLQTTSGGLIEELKERLGQAELALKVSGLDEVSNEEGDSPDPRSLKSLHKIVYAMAVKKYHFDATQDEWPAVTKILNDLELAGLQMSRKALRGHLKISAETAVKELGK</sequence>
<evidence type="ECO:0000256" key="1">
    <source>
        <dbReference type="SAM" id="Coils"/>
    </source>
</evidence>
<evidence type="ECO:0000313" key="3">
    <source>
        <dbReference type="Proteomes" id="UP000259173"/>
    </source>
</evidence>
<gene>
    <name evidence="2" type="ORF">DCG65_08455</name>
</gene>
<reference evidence="2 3" key="1">
    <citation type="journal article" date="2018" name="Nat. Biotechnol.">
        <title>A standardized bacterial taxonomy based on genome phylogeny substantially revises the tree of life.</title>
        <authorList>
            <person name="Parks D.H."/>
            <person name="Chuvochina M."/>
            <person name="Waite D.W."/>
            <person name="Rinke C."/>
            <person name="Skarshewski A."/>
            <person name="Chaumeil P.A."/>
            <person name="Hugenholtz P."/>
        </authorList>
    </citation>
    <scope>NUCLEOTIDE SEQUENCE [LARGE SCALE GENOMIC DNA]</scope>
    <source>
        <strain evidence="2">UBA8557</strain>
    </source>
</reference>
<comment type="caution">
    <text evidence="2">The sequence shown here is derived from an EMBL/GenBank/DDBJ whole genome shotgun (WGS) entry which is preliminary data.</text>
</comment>
<evidence type="ECO:0000313" key="2">
    <source>
        <dbReference type="EMBL" id="HAE94578.1"/>
    </source>
</evidence>
<dbReference type="Proteomes" id="UP000259173">
    <property type="component" value="Unassembled WGS sequence"/>
</dbReference>
<name>A0A3B9L0X3_9PROT</name>
<dbReference type="RefSeq" id="WP_348763247.1">
    <property type="nucleotide sequence ID" value="NZ_CAXEMP010000166.1"/>
</dbReference>
<proteinExistence type="predicted"/>
<organism evidence="2 3">
    <name type="scientific">Hyphomonas atlantica</name>
    <dbReference type="NCBI Taxonomy" id="1280948"/>
    <lineage>
        <taxon>Bacteria</taxon>
        <taxon>Pseudomonadati</taxon>
        <taxon>Pseudomonadota</taxon>
        <taxon>Alphaproteobacteria</taxon>
        <taxon>Hyphomonadales</taxon>
        <taxon>Hyphomonadaceae</taxon>
        <taxon>Hyphomonas</taxon>
    </lineage>
</organism>
<dbReference type="AlphaFoldDB" id="A0A3B9L0X3"/>
<feature type="coiled-coil region" evidence="1">
    <location>
        <begin position="194"/>
        <end position="221"/>
    </location>
</feature>
<dbReference type="EMBL" id="DMBR01000255">
    <property type="protein sequence ID" value="HAE94578.1"/>
    <property type="molecule type" value="Genomic_DNA"/>
</dbReference>